<dbReference type="GO" id="GO:0006537">
    <property type="term" value="P:glutamate biosynthetic process"/>
    <property type="evidence" value="ECO:0007669"/>
    <property type="project" value="InterPro"/>
</dbReference>
<evidence type="ECO:0000313" key="3">
    <source>
        <dbReference type="EMBL" id="EEG77008.1"/>
    </source>
</evidence>
<dbReference type="Pfam" id="PF01645">
    <property type="entry name" value="Glu_synthase"/>
    <property type="match status" value="1"/>
</dbReference>
<evidence type="ECO:0000259" key="2">
    <source>
        <dbReference type="Pfam" id="PF01645"/>
    </source>
</evidence>
<accession>C0GHT4</accession>
<dbReference type="STRING" id="555088.DealDRAFT_2043"/>
<organism evidence="3 4">
    <name type="scientific">Dethiobacter alkaliphilus AHT 1</name>
    <dbReference type="NCBI Taxonomy" id="555088"/>
    <lineage>
        <taxon>Bacteria</taxon>
        <taxon>Bacillati</taxon>
        <taxon>Bacillota</taxon>
        <taxon>Dethiobacteria</taxon>
        <taxon>Dethiobacterales</taxon>
        <taxon>Dethiobacteraceae</taxon>
        <taxon>Dethiobacter</taxon>
    </lineage>
</organism>
<feature type="domain" description="Glutamate synthase" evidence="2">
    <location>
        <begin position="280"/>
        <end position="433"/>
    </location>
</feature>
<dbReference type="InterPro" id="IPR002932">
    <property type="entry name" value="Glu_synthdom"/>
</dbReference>
<keyword evidence="4" id="KW-1185">Reference proteome</keyword>
<evidence type="ECO:0000256" key="1">
    <source>
        <dbReference type="ARBA" id="ARBA00009716"/>
    </source>
</evidence>
<comment type="caution">
    <text evidence="3">The sequence shown here is derived from an EMBL/GenBank/DDBJ whole genome shotgun (WGS) entry which is preliminary data.</text>
</comment>
<dbReference type="OrthoDB" id="9758182at2"/>
<comment type="similarity">
    <text evidence="1">Belongs to the glutamate synthase family.</text>
</comment>
<dbReference type="PANTHER" id="PTHR43819:SF1">
    <property type="entry name" value="ARCHAEAL-TYPE GLUTAMATE SYNTHASE [NADPH]"/>
    <property type="match status" value="1"/>
</dbReference>
<dbReference type="eggNOG" id="COG1304">
    <property type="taxonomic scope" value="Bacteria"/>
</dbReference>
<protein>
    <submittedName>
        <fullName evidence="3">Ferredoxin-dependent glutamate synthase</fullName>
    </submittedName>
</protein>
<dbReference type="EMBL" id="ACJM01000010">
    <property type="protein sequence ID" value="EEG77008.1"/>
    <property type="molecule type" value="Genomic_DNA"/>
</dbReference>
<dbReference type="CDD" id="cd02808">
    <property type="entry name" value="GltS_FMN"/>
    <property type="match status" value="1"/>
</dbReference>
<dbReference type="SUPFAM" id="SSF51395">
    <property type="entry name" value="FMN-linked oxidoreductases"/>
    <property type="match status" value="1"/>
</dbReference>
<reference evidence="3 4" key="1">
    <citation type="submission" date="2009-02" db="EMBL/GenBank/DDBJ databases">
        <title>Sequencing of the draft genome and assembly of Dethiobacter alkaliphilus AHT 1.</title>
        <authorList>
            <consortium name="US DOE Joint Genome Institute (JGI-PGF)"/>
            <person name="Lucas S."/>
            <person name="Copeland A."/>
            <person name="Lapidus A."/>
            <person name="Glavina del Rio T."/>
            <person name="Dalin E."/>
            <person name="Tice H."/>
            <person name="Bruce D."/>
            <person name="Goodwin L."/>
            <person name="Pitluck S."/>
            <person name="Larimer F."/>
            <person name="Land M.L."/>
            <person name="Hauser L."/>
            <person name="Muyzer G."/>
        </authorList>
    </citation>
    <scope>NUCLEOTIDE SEQUENCE [LARGE SCALE GENOMIC DNA]</scope>
    <source>
        <strain evidence="3 4">AHT 1</strain>
    </source>
</reference>
<evidence type="ECO:0000313" key="4">
    <source>
        <dbReference type="Proteomes" id="UP000006443"/>
    </source>
</evidence>
<dbReference type="Proteomes" id="UP000006443">
    <property type="component" value="Unassembled WGS sequence"/>
</dbReference>
<dbReference type="GO" id="GO:0015930">
    <property type="term" value="F:glutamate synthase activity"/>
    <property type="evidence" value="ECO:0007669"/>
    <property type="project" value="InterPro"/>
</dbReference>
<dbReference type="PANTHER" id="PTHR43819">
    <property type="entry name" value="ARCHAEAL-TYPE GLUTAMATE SYNTHASE [NADPH]"/>
    <property type="match status" value="1"/>
</dbReference>
<dbReference type="AlphaFoldDB" id="C0GHT4"/>
<dbReference type="Gene3D" id="3.20.20.70">
    <property type="entry name" value="Aldolase class I"/>
    <property type="match status" value="1"/>
</dbReference>
<sequence length="546" mass="59661">MSFSRGLNASKATFTKNRTPDSVSPFSGLCTTCLEGCPGLCEVGKSAFRGREVLYPQPYGTTTFASEKDYPVDFSHFNIMGTAVGAQGIEADSDKAIFPAASVESKVGVENPIKLKVPFVVPGLGSTKVAADNWEDLAAGCAISGAILTIGENVCGMDPESVFKNGKVVHSPNLKKRVQNFRDWQDGYGEIVVQSNVEDTKLGVLEYAIGELGVKAVELKWGQGAKNIGGEVKVRTLEEALTLKKRGYVVYPDPEDLYVQELFKAGSFKEFERHSRVGMVTEESFLARVDELRNLGAEYVFLKTGAYRPADLARAVKYSSKARIDMLTIDGAGGGTGMSPWRMMNEWGVPTVYLQSLLYNYLERIRKQGEFIPNICVAGGFSLEDHIYKGFALAAPYVNAIGMARAPLTAVMVGKTMCSACDDGKVPADVAKKYGTSREQVFNSLHKLKGIYGNDINKIPAGALGLYTYFDRLQTGMQQLMCGSRKFALEYITRDDLVCLTREAADVSGIPFIMDADNEEADRILSRSSSAETYSFEQYKRPASSK</sequence>
<name>C0GHT4_DETAL</name>
<dbReference type="RefSeq" id="WP_008517163.1">
    <property type="nucleotide sequence ID" value="NZ_ACJM01000010.1"/>
</dbReference>
<dbReference type="InterPro" id="IPR013785">
    <property type="entry name" value="Aldolase_TIM"/>
</dbReference>
<gene>
    <name evidence="3" type="ORF">DealDRAFT_2043</name>
</gene>
<proteinExistence type="inferred from homology"/>